<feature type="signal peptide" evidence="3">
    <location>
        <begin position="1"/>
        <end position="31"/>
    </location>
</feature>
<feature type="region of interest" description="Disordered" evidence="2">
    <location>
        <begin position="627"/>
        <end position="678"/>
    </location>
</feature>
<evidence type="ECO:0000256" key="3">
    <source>
        <dbReference type="SAM" id="SignalP"/>
    </source>
</evidence>
<feature type="region of interest" description="Disordered" evidence="2">
    <location>
        <begin position="690"/>
        <end position="735"/>
    </location>
</feature>
<dbReference type="EMBL" id="VOGC01000002">
    <property type="protein sequence ID" value="MQN00744.1"/>
    <property type="molecule type" value="Genomic_DNA"/>
</dbReference>
<dbReference type="InterPro" id="IPR013783">
    <property type="entry name" value="Ig-like_fold"/>
</dbReference>
<reference evidence="4" key="1">
    <citation type="journal article" date="2020" name="Appl. Environ. Microbiol.">
        <title>Medium-Chain Fatty Acid Synthesis by 'Candidatus Weimeria bifida' gen. nov., sp. nov., and 'Candidatus Pseudoramibacter fermentans' sp. nov.</title>
        <authorList>
            <person name="Scarborough M.J."/>
            <person name="Myers K.S."/>
            <person name="Donohue T.J."/>
            <person name="Noguera D.R."/>
        </authorList>
    </citation>
    <scope>NUCLEOTIDE SEQUENCE</scope>
    <source>
        <strain evidence="4">LCO1.1</strain>
    </source>
</reference>
<dbReference type="SUPFAM" id="SSF49265">
    <property type="entry name" value="Fibronectin type III"/>
    <property type="match status" value="1"/>
</dbReference>
<keyword evidence="1" id="KW-0175">Coiled coil</keyword>
<dbReference type="Proteomes" id="UP000460257">
    <property type="component" value="Unassembled WGS sequence"/>
</dbReference>
<feature type="region of interest" description="Disordered" evidence="2">
    <location>
        <begin position="548"/>
        <end position="567"/>
    </location>
</feature>
<dbReference type="Gene3D" id="2.60.40.10">
    <property type="entry name" value="Immunoglobulins"/>
    <property type="match status" value="1"/>
</dbReference>
<evidence type="ECO:0000256" key="2">
    <source>
        <dbReference type="SAM" id="MobiDB-lite"/>
    </source>
</evidence>
<keyword evidence="3" id="KW-0732">Signal</keyword>
<keyword evidence="5" id="KW-1185">Reference proteome</keyword>
<dbReference type="SUPFAM" id="SSF54001">
    <property type="entry name" value="Cysteine proteinases"/>
    <property type="match status" value="1"/>
</dbReference>
<proteinExistence type="predicted"/>
<comment type="caution">
    <text evidence="4">The sequence shown here is derived from an EMBL/GenBank/DDBJ whole genome shotgun (WGS) entry which is preliminary data.</text>
</comment>
<feature type="coiled-coil region" evidence="1">
    <location>
        <begin position="382"/>
        <end position="419"/>
    </location>
</feature>
<name>A0A6N7IWR2_9FIRM</name>
<evidence type="ECO:0000313" key="4">
    <source>
        <dbReference type="EMBL" id="MQN00744.1"/>
    </source>
</evidence>
<evidence type="ECO:0000256" key="1">
    <source>
        <dbReference type="SAM" id="Coils"/>
    </source>
</evidence>
<feature type="chain" id="PRO_5027025596" description="Fibronectin type-III domain-containing protein" evidence="3">
    <location>
        <begin position="32"/>
        <end position="821"/>
    </location>
</feature>
<evidence type="ECO:0008006" key="6">
    <source>
        <dbReference type="Google" id="ProtNLM"/>
    </source>
</evidence>
<protein>
    <recommendedName>
        <fullName evidence="6">Fibronectin type-III domain-containing protein</fullName>
    </recommendedName>
</protein>
<dbReference type="InterPro" id="IPR036116">
    <property type="entry name" value="FN3_sf"/>
</dbReference>
<organism evidence="4 5">
    <name type="scientific">Candidatus Weimeria bifida</name>
    <dbReference type="NCBI Taxonomy" id="2599074"/>
    <lineage>
        <taxon>Bacteria</taxon>
        <taxon>Bacillati</taxon>
        <taxon>Bacillota</taxon>
        <taxon>Clostridia</taxon>
        <taxon>Lachnospirales</taxon>
        <taxon>Lachnospiraceae</taxon>
        <taxon>Candidatus Weimeria</taxon>
    </lineage>
</organism>
<sequence length="821" mass="90369">MKNKTLKKLMCTFLAAALIFTAAPAPVSAFASLKMSSWGVSRLSSTEQLMYDHLVSELKRILKNGGSTKISFNDPDFKLEEIDCSDKDNVKNLWGRLITCVSNNHPELLCYQDLVSANGGSRFSYSYTGDYKVTSLNAYISVDDCFQDKSSVDPTHTLSTSTLDKLNSAEAVAKKVISENSKNGVYDTIKAYADYIADNVTYNHEAANENVKTSSSPWSLISVFDNDSNTNVVCEGYAKAFQYLMDNTARFEKAKIESKLVSSSNHMWNVVDINGKNYIVDVTWYDTDSADSPYRSEYLLGGQTTVNDDTTGNHNYETDTTDFYTSDELTLSDTAYDNSTEAALDDEDQSAANDVMDLIDAIGTVSNSVSSGDKISSARYAYNELSDTQKALVNNLTKLEDAEEKYRSYSDENYQENLNAANAVIEKIDAIGTVDLNSIDKINDADNAYKALTDDQKKLVPDSYVQTLNNAINEYASLVDDYNAAVPVMNKIIDIGTVTFSDSSKNLISAARSAYDKLTDNQKKFVTNYSTLTSAETEYQHLEDEHNKQVAEQQAREQKNQNDKNAANAVISKIDSIGKVSYSDASKNLINAARSAYNKLSTDQKKFVTNYAALTRAESEYNALAKKATTSTKAPGTTTSSTTTSGTKTPSTNTSKKSTSSTTKSSGTNSNTSTSKSVTIKKITSKGTTTKKITSKSTTKKSTTSKSNTSKAKKKKSTSSKKQINSIKKQKGKISKLSAGKKKLTIKLKKIKISGISVKYQIAIRIKGSKKWKYYYVSATSKTISKLKKKKTYSVKVRPYITIKGKKYYGKWSGTSSKKVK</sequence>
<evidence type="ECO:0000313" key="5">
    <source>
        <dbReference type="Proteomes" id="UP000460257"/>
    </source>
</evidence>
<dbReference type="InterPro" id="IPR038765">
    <property type="entry name" value="Papain-like_cys_pep_sf"/>
</dbReference>
<feature type="compositionally biased region" description="Low complexity" evidence="2">
    <location>
        <begin position="690"/>
        <end position="710"/>
    </location>
</feature>
<feature type="compositionally biased region" description="Basic and acidic residues" evidence="2">
    <location>
        <begin position="548"/>
        <end position="562"/>
    </location>
</feature>
<dbReference type="AlphaFoldDB" id="A0A6N7IWR2"/>
<accession>A0A6N7IWR2</accession>
<gene>
    <name evidence="4" type="ORF">FRC54_01960</name>
</gene>